<dbReference type="EMBL" id="EU197055">
    <property type="protein sequence ID" value="ABY62847.1"/>
    <property type="molecule type" value="Genomic_DNA"/>
</dbReference>
<dbReference type="Proteomes" id="UP000002421">
    <property type="component" value="Segment"/>
</dbReference>
<dbReference type="RefSeq" id="YP_001956739.1">
    <property type="nucleotide sequence ID" value="NC_010821.1"/>
</dbReference>
<name>B3FJY9_BP201</name>
<proteinExistence type="predicted"/>
<evidence type="ECO:0000313" key="1">
    <source>
        <dbReference type="EMBL" id="ABY62847.1"/>
    </source>
</evidence>
<evidence type="ECO:0000313" key="2">
    <source>
        <dbReference type="Proteomes" id="UP000002421"/>
    </source>
</evidence>
<organismHost>
    <name type="scientific">Pseudomonas chlororaphis</name>
    <dbReference type="NCBI Taxonomy" id="587753"/>
</organismHost>
<keyword evidence="2" id="KW-1185">Reference proteome</keyword>
<gene>
    <name evidence="1" type="ORF">201phi2-1p013</name>
</gene>
<organism evidence="1 2">
    <name type="scientific">Pseudomonas phage 201phi2-1</name>
    <name type="common">Pseudomonas chlororaphis phage 201phi2-1</name>
    <dbReference type="NCBI Taxonomy" id="198110"/>
    <lineage>
        <taxon>Viruses</taxon>
        <taxon>Duplodnaviria</taxon>
        <taxon>Heunggongvirae</taxon>
        <taxon>Uroviricota</taxon>
        <taxon>Caudoviricetes</taxon>
        <taxon>Chimalliviridae</taxon>
        <taxon>Serwervirus</taxon>
        <taxon>Serwervirus 201phi21</taxon>
    </lineage>
</organism>
<accession>B3FJY9</accession>
<protein>
    <submittedName>
        <fullName evidence="1">Uncharacterized protein</fullName>
    </submittedName>
</protein>
<dbReference type="KEGG" id="vg:6372332"/>
<reference evidence="1 2" key="1">
    <citation type="journal article" date="2008" name="Virology">
        <title>Characterization of Pseudomonas chlororaphis myovirus 201varphi2-1 via genomic sequencing, mass spectrometry, and electron microscopy.</title>
        <authorList>
            <person name="Thomas J.A."/>
            <person name="Rolando M.R."/>
            <person name="Carroll C.A."/>
            <person name="Shen P.S."/>
            <person name="Belnap D.M."/>
            <person name="Weintraub S.T."/>
            <person name="Serwer P."/>
            <person name="Hardies S.C."/>
        </authorList>
    </citation>
    <scope>NUCLEOTIDE SEQUENCE</scope>
</reference>
<sequence>MKGNWRDVDYTLPAGESLVKAIRDRVMTCHEHKFQVSTVYLGFEANYSGYRRVTAEEVTSGGGLVTWSSGFAVVWLNEFWDDRELPIKKIPVWDLDPEQRAAYDRKLLEYQSRVIHPDQLKIKEN</sequence>